<dbReference type="EMBL" id="LANV01000001">
    <property type="protein sequence ID" value="KJV64590.1"/>
    <property type="molecule type" value="Genomic_DNA"/>
</dbReference>
<dbReference type="PATRIC" id="fig|1359152.3.peg.765"/>
<evidence type="ECO:0000313" key="1">
    <source>
        <dbReference type="EMBL" id="KJV64590.1"/>
    </source>
</evidence>
<organism evidence="1 2">
    <name type="scientific">Anaplasma phagocytophilum str. ApMUC09</name>
    <dbReference type="NCBI Taxonomy" id="1359152"/>
    <lineage>
        <taxon>Bacteria</taxon>
        <taxon>Pseudomonadati</taxon>
        <taxon>Pseudomonadota</taxon>
        <taxon>Alphaproteobacteria</taxon>
        <taxon>Rickettsiales</taxon>
        <taxon>Anaplasmataceae</taxon>
        <taxon>Anaplasma</taxon>
        <taxon>phagocytophilum group</taxon>
    </lineage>
</organism>
<gene>
    <name evidence="1" type="ORF">APHMUC_0723</name>
</gene>
<dbReference type="AlphaFoldDB" id="A0A0F3N974"/>
<dbReference type="Proteomes" id="UP000033441">
    <property type="component" value="Unassembled WGS sequence"/>
</dbReference>
<evidence type="ECO:0000313" key="2">
    <source>
        <dbReference type="Proteomes" id="UP000033441"/>
    </source>
</evidence>
<name>A0A0F3N974_ANAPH</name>
<proteinExistence type="predicted"/>
<comment type="caution">
    <text evidence="1">The sequence shown here is derived from an EMBL/GenBank/DDBJ whole genome shotgun (WGS) entry which is preliminary data.</text>
</comment>
<sequence length="38" mass="4531">MLNRSVFSRRKICAFSNGFRERHMEKLMIAIELKGFDV</sequence>
<protein>
    <submittedName>
        <fullName evidence="1">Uncharacterized protein</fullName>
    </submittedName>
</protein>
<reference evidence="1 2" key="1">
    <citation type="submission" date="2015-02" db="EMBL/GenBank/DDBJ databases">
        <title>Genome Sequencing of Rickettsiales.</title>
        <authorList>
            <person name="Daugherty S.C."/>
            <person name="Su Q."/>
            <person name="Abolude K."/>
            <person name="Beier-Sexton M."/>
            <person name="Carlyon J.A."/>
            <person name="Carter R."/>
            <person name="Day N.P."/>
            <person name="Dumler S.J."/>
            <person name="Dyachenko V."/>
            <person name="Godinez A."/>
            <person name="Kurtti T.J."/>
            <person name="Lichay M."/>
            <person name="Mullins K.E."/>
            <person name="Ott S."/>
            <person name="Pappas-Brown V."/>
            <person name="Paris D.H."/>
            <person name="Patel P."/>
            <person name="Richards A.L."/>
            <person name="Sadzewicz L."/>
            <person name="Sears K."/>
            <person name="Seidman D."/>
            <person name="Sengamalay N."/>
            <person name="Stenos J."/>
            <person name="Tallon L.J."/>
            <person name="Vincent G."/>
            <person name="Fraser C.M."/>
            <person name="Munderloh U."/>
            <person name="Dunning-Hotopp J.C."/>
        </authorList>
    </citation>
    <scope>NUCLEOTIDE SEQUENCE [LARGE SCALE GENOMIC DNA]</scope>
    <source>
        <strain evidence="1 2">ApMUC09</strain>
    </source>
</reference>
<accession>A0A0F3N974</accession>